<dbReference type="Pfam" id="PF20155">
    <property type="entry name" value="TMP_3"/>
    <property type="match status" value="1"/>
</dbReference>
<feature type="compositionally biased region" description="Basic and acidic residues" evidence="2">
    <location>
        <begin position="1098"/>
        <end position="1122"/>
    </location>
</feature>
<dbReference type="RefSeq" id="WP_054065275.1">
    <property type="nucleotide sequence ID" value="NZ_CP020121.1"/>
</dbReference>
<dbReference type="EMBL" id="CP020121">
    <property type="protein sequence ID" value="AQZ99124.1"/>
    <property type="molecule type" value="Genomic_DNA"/>
</dbReference>
<protein>
    <recommendedName>
        <fullName evidence="3">Tape measure protein N-terminal domain-containing protein</fullName>
    </recommendedName>
</protein>
<dbReference type="InterPro" id="IPR013491">
    <property type="entry name" value="Tape_meas_N"/>
</dbReference>
<sequence>MSTPKPIQIAIEAIVKGQRNVDELANDLRALSGVLDDELSEHAKEAAEALDALGAKQRALESFKELGTQTRDLSVEFRKAQDDAKRLGTELKTEAAAAKAFAEAEQQAQTAVADAKRSLDSKRNALRTLRKETDAAGKKTEDYKRAEEGLKAAIAAAKTELTQRKAALQQAGSEAQKAARAEAALQQEYKGAVSNVRNVSAALQQKRVALAEATAQMQRLGVATTDLNIHERNLKNAIAQKREEVQRMAPAYQQAAAAASGAAVQQLAAQRTLKDGLGDIAAQIQRIQSIAMVALGGSWAIGKAKEIADVADEFKNLRARVELATGEGQLFAQSWEQVSRVAQATYSSLSSTATLFARLTDAGKSAGQSAQAAAQQAMALTETINQAVQLSGASAQASDAAITQLIQGLQSGVLRGEEFNSVMEQAPRLAKAMADGLGVTTGELRKLAGEGALTTEVVTKALQGQADVVANEFGKLPATVGRALENLRTQWMLYVGSADAGLLSTENAAKAINYLAENIDTLINALQTAGKLWAALKIAQLASDFGAWATKTLAATQAMEANTVATAANTAVQKANAAAVGASAAAMGAQAAAAKTSAFIQAELARNAKNAAIFGGKATKAQQAATAAMKGGAGAAGMLGKGLGSVGRAVVGFAGGWVGLVANLVLFRSEIESGIRSVVEWGKSFTAAGRQLKEFEEEQRRAAEVSSYQAKVAEEVAQANKRISQALEESRNASFGLSKEGQGLIATFQGMVREGKRVDEALAKIGEGFDLSGKAGIQNAAAVLDKLQADGQITAEQFAQAWQGALEKIDLGVFAVNAQTALQGGAREAERLAQVMDAVVHQAVLRTGLDFDVLQGKIGAASRSAINDVDAIAASMERLQAQGVDAARALQVSLSKAINTADSQQAVEALKGKIEELRAKLGDEVADGLLDQAAAKARELKTALEDSTPGIQSVQEAMRQLGVVSDESLLRTAETARKAYEAIRDSGTATPREIALAFEKAADAAEKSADRSMQAWAKAEQQRLRYQQQAAENKPAPDKQPGSDTKPAPGNKPGRTSQSPAVPRGATEEEAERLRKAQRQGKWVYDRELEKVQERIRKDEDEQRRQSERDELERQNQARREQLASADTGPSNRDLLAEMRQQPTGQPQPEQQQGWGAQQVQQIIRHEIALPGGDVLGIHVADSASSDALNALFEQLERGAQMAGGRF</sequence>
<evidence type="ECO:0000259" key="3">
    <source>
        <dbReference type="Pfam" id="PF20155"/>
    </source>
</evidence>
<dbReference type="Proteomes" id="UP000242792">
    <property type="component" value="Chromosome"/>
</dbReference>
<feature type="region of interest" description="Disordered" evidence="2">
    <location>
        <begin position="1012"/>
        <end position="1081"/>
    </location>
</feature>
<accession>A0A1V0BH10</accession>
<feature type="coiled-coil region" evidence="1">
    <location>
        <begin position="900"/>
        <end position="927"/>
    </location>
</feature>
<dbReference type="KEGG" id="cke:B5M06_13535"/>
<evidence type="ECO:0000256" key="1">
    <source>
        <dbReference type="SAM" id="Coils"/>
    </source>
</evidence>
<dbReference type="NCBIfam" id="TIGR02675">
    <property type="entry name" value="tape_meas_nterm"/>
    <property type="match status" value="1"/>
</dbReference>
<dbReference type="OrthoDB" id="363355at2"/>
<dbReference type="GeneID" id="83040339"/>
<gene>
    <name evidence="4" type="ORF">B5M06_13535</name>
</gene>
<keyword evidence="1" id="KW-0175">Coiled coil</keyword>
<feature type="domain" description="Tape measure protein N-terminal" evidence="3">
    <location>
        <begin position="305"/>
        <end position="499"/>
    </location>
</feature>
<organism evidence="4 5">
    <name type="scientific">Comamonas kerstersii</name>
    <dbReference type="NCBI Taxonomy" id="225992"/>
    <lineage>
        <taxon>Bacteria</taxon>
        <taxon>Pseudomonadati</taxon>
        <taxon>Pseudomonadota</taxon>
        <taxon>Betaproteobacteria</taxon>
        <taxon>Burkholderiales</taxon>
        <taxon>Comamonadaceae</taxon>
        <taxon>Comamonas</taxon>
    </lineage>
</organism>
<feature type="compositionally biased region" description="Low complexity" evidence="2">
    <location>
        <begin position="1141"/>
        <end position="1159"/>
    </location>
</feature>
<evidence type="ECO:0000313" key="5">
    <source>
        <dbReference type="Proteomes" id="UP000242792"/>
    </source>
</evidence>
<evidence type="ECO:0000256" key="2">
    <source>
        <dbReference type="SAM" id="MobiDB-lite"/>
    </source>
</evidence>
<feature type="region of interest" description="Disordered" evidence="2">
    <location>
        <begin position="1098"/>
        <end position="1159"/>
    </location>
</feature>
<proteinExistence type="predicted"/>
<evidence type="ECO:0000313" key="4">
    <source>
        <dbReference type="EMBL" id="AQZ99124.1"/>
    </source>
</evidence>
<name>A0A1V0BH10_9BURK</name>
<dbReference type="AlphaFoldDB" id="A0A1V0BH10"/>
<reference evidence="4 5" key="1">
    <citation type="submission" date="2017-03" db="EMBL/GenBank/DDBJ databases">
        <title>Rapid Whole Genome Sequencing of Comamonas kerstersii Causing Continuous ambulatory Peritoneal Dialysis-Associated Peritonitis.</title>
        <authorList>
            <person name="Zheng B."/>
        </authorList>
    </citation>
    <scope>NUCLEOTIDE SEQUENCE [LARGE SCALE GENOMIC DNA]</scope>
    <source>
        <strain evidence="4 5">8943</strain>
    </source>
</reference>